<dbReference type="AlphaFoldDB" id="S3CDP8"/>
<dbReference type="EMBL" id="KE145373">
    <property type="protein sequence ID" value="EPE24647.1"/>
    <property type="molecule type" value="Genomic_DNA"/>
</dbReference>
<dbReference type="Proteomes" id="UP000016922">
    <property type="component" value="Unassembled WGS sequence"/>
</dbReference>
<evidence type="ECO:0000313" key="1">
    <source>
        <dbReference type="EMBL" id="EPE24647.1"/>
    </source>
</evidence>
<sequence>MDLQTQAVAYYVNVHLQTSTIAPHVAQGLAECVSFWSAGGDTCPMVDLALTTVSLAVFARIQRHPAAASIASSKYHRLLQLAQLRISSLAEHYVDGSLLTVFLMGRYEALNLPQIRVDSQTSFESLHSWSHHDGAMAVLSMWYETPGRKAASLIIRNTRRDALRSCILRSRRVPDWLTDGEIFGETREEAHCDLLVVRIANLYAETRLLQRERQPQISRVLALSDEARDLDKSLVGWPETLPPSWSYQQHQIPGQEQTPKSHFYSSSVYSYSNHGIGAIWCQYFSTRMFLASIRLKILNLNYPTPSFSLMYELQRLKCTNLINSMSAGLAASIPFCLERFEFSPNACPIGDQDSIIVKADKQVDPSLATLVVWPLGLGGSLPEVDPDYGQWFKSQLAHLGRVTGAGVLECAENQEWATL</sequence>
<evidence type="ECO:0000313" key="2">
    <source>
        <dbReference type="Proteomes" id="UP000016922"/>
    </source>
</evidence>
<proteinExistence type="predicted"/>
<accession>S3CDP8</accession>
<dbReference type="InterPro" id="IPR053175">
    <property type="entry name" value="DHMBA_Reg_Transcription_Factor"/>
</dbReference>
<dbReference type="OMA" id="FMGRYED"/>
<gene>
    <name evidence="1" type="ORF">GLAREA_08500</name>
</gene>
<dbReference type="GeneID" id="19467548"/>
<dbReference type="PANTHER" id="PTHR38791">
    <property type="entry name" value="ZN(II)2CYS6 TRANSCRIPTION FACTOR (EUROFUNG)-RELATED-RELATED"/>
    <property type="match status" value="1"/>
</dbReference>
<organism evidence="1 2">
    <name type="scientific">Glarea lozoyensis (strain ATCC 20868 / MF5171)</name>
    <dbReference type="NCBI Taxonomy" id="1116229"/>
    <lineage>
        <taxon>Eukaryota</taxon>
        <taxon>Fungi</taxon>
        <taxon>Dikarya</taxon>
        <taxon>Ascomycota</taxon>
        <taxon>Pezizomycotina</taxon>
        <taxon>Leotiomycetes</taxon>
        <taxon>Helotiales</taxon>
        <taxon>Helotiaceae</taxon>
        <taxon>Glarea</taxon>
    </lineage>
</organism>
<dbReference type="KEGG" id="glz:GLAREA_08500"/>
<dbReference type="HOGENOM" id="CLU_042813_0_0_1"/>
<dbReference type="OrthoDB" id="2991872at2759"/>
<evidence type="ECO:0008006" key="3">
    <source>
        <dbReference type="Google" id="ProtNLM"/>
    </source>
</evidence>
<dbReference type="RefSeq" id="XP_008088735.1">
    <property type="nucleotide sequence ID" value="XM_008090544.1"/>
</dbReference>
<dbReference type="PANTHER" id="PTHR38791:SF1">
    <property type="entry name" value="TRANSCRIPTION FACTOR, PUTATIVE-RELATED"/>
    <property type="match status" value="1"/>
</dbReference>
<keyword evidence="2" id="KW-1185">Reference proteome</keyword>
<reference evidence="1 2" key="1">
    <citation type="journal article" date="2013" name="BMC Genomics">
        <title>Genomics-driven discovery of the pneumocandin biosynthetic gene cluster in the fungus Glarea lozoyensis.</title>
        <authorList>
            <person name="Chen L."/>
            <person name="Yue Q."/>
            <person name="Zhang X."/>
            <person name="Xiang M."/>
            <person name="Wang C."/>
            <person name="Li S."/>
            <person name="Che Y."/>
            <person name="Ortiz-Lopez F.J."/>
            <person name="Bills G.F."/>
            <person name="Liu X."/>
            <person name="An Z."/>
        </authorList>
    </citation>
    <scope>NUCLEOTIDE SEQUENCE [LARGE SCALE GENOMIC DNA]</scope>
    <source>
        <strain evidence="2">ATCC 20868 / MF5171</strain>
    </source>
</reference>
<name>S3CDP8_GLAL2</name>
<protein>
    <recommendedName>
        <fullName evidence="3">Transcription factor domain-containing protein</fullName>
    </recommendedName>
</protein>